<keyword evidence="3" id="KW-0413">Isomerase</keyword>
<evidence type="ECO:0000259" key="2">
    <source>
        <dbReference type="Pfam" id="PF01642"/>
    </source>
</evidence>
<dbReference type="InterPro" id="IPR016176">
    <property type="entry name" value="Cbl-dep_enz_cat"/>
</dbReference>
<dbReference type="GO" id="GO:0004494">
    <property type="term" value="F:methylmalonyl-CoA mutase activity"/>
    <property type="evidence" value="ECO:0007669"/>
    <property type="project" value="UniProtKB-EC"/>
</dbReference>
<accession>A0A0G3GPV9</accession>
<sequence length="612" mass="64153">MTDRQSDAATTSLPAEFAANQQDWYRAVAKVFARVQKKDIADVPADVWTKLIRTTNDGIDVNPLYTRADEGAEVAAPGAFPFVRGGVAPSDGRIGWGVTESFDTADAAAANKEILAALNNGTSQIVLRAEADVDLKAVLNNVVLSAMPVRLAAGGATAAVADQLLQLTEGESGIQLELGAAPLTAQIDGSASASLAETIALAEAAAQRPGVRAVLVDAVSFANQGATDAEEIGFALAAGVEYLRELTTAGLSVEQALGQLSFRFATTDDQFGQIAKFRAARSLWARVAEELGFPEAGLAPQHALTAPEMFSQRDPWVNMLRVTVAAFAAGVGGASDVEVLPFDYAVAGGMPGVSRAFAKRIARNTNLLLLEESHLGYVVDPAGGSFYVERLTDDLADRSWQVFTEVEAAGGFTAAQHTIVEKLAASHEKVRADIASRRKQLTGINEFPNLGEKALPAELRVEPAGVRRWAAEFEALRNRSDAYLEEHGTRPIIGLVPIGPLAKHNIRTGFTTNLLASGGIEVLNPGQVAPGTEEFAAAAKASDIVVICGTDQEYAATGESVVKALRDAGAGEILLAGAPQTFAEAADQPDGYLNLKIDAAATLAELLTKLGA</sequence>
<reference evidence="3 4" key="1">
    <citation type="submission" date="2015-05" db="EMBL/GenBank/DDBJ databases">
        <title>Complete genome sequence of Corynebacterium epidermidicanis DSM 45586, isolated from the skin of a dog suffering from pruritus.</title>
        <authorList>
            <person name="Ruckert C."/>
            <person name="Albersmeier A."/>
            <person name="Winkler A."/>
            <person name="Tauch A."/>
        </authorList>
    </citation>
    <scope>NUCLEOTIDE SEQUENCE [LARGE SCALE GENOMIC DNA]</scope>
    <source>
        <strain evidence="3 4">DSM 45586</strain>
    </source>
</reference>
<evidence type="ECO:0000313" key="4">
    <source>
        <dbReference type="Proteomes" id="UP000035368"/>
    </source>
</evidence>
<dbReference type="InterPro" id="IPR006099">
    <property type="entry name" value="MeMalonylCoA_mutase_a/b_cat"/>
</dbReference>
<dbReference type="KEGG" id="cei:CEPID_06555"/>
<protein>
    <submittedName>
        <fullName evidence="3">Methylmalonyl-CoA mutase, N-terminal domain/subunit</fullName>
        <ecNumber evidence="3">5.4.99.2</ecNumber>
    </submittedName>
</protein>
<dbReference type="EMBL" id="CP011541">
    <property type="protein sequence ID" value="AKK03169.1"/>
    <property type="molecule type" value="Genomic_DNA"/>
</dbReference>
<feature type="domain" description="Methylmalonyl-CoA mutase alpha/beta chain catalytic" evidence="2">
    <location>
        <begin position="204"/>
        <end position="481"/>
    </location>
</feature>
<dbReference type="Pfam" id="PF01642">
    <property type="entry name" value="MM_CoA_mutase"/>
    <property type="match status" value="1"/>
</dbReference>
<name>A0A0G3GPV9_9CORY</name>
<dbReference type="SUPFAM" id="SSF51703">
    <property type="entry name" value="Cobalamin (vitamin B12)-dependent enzymes"/>
    <property type="match status" value="1"/>
</dbReference>
<comment type="subunit">
    <text evidence="1">Heterodimer of an alpha and a beta chain.</text>
</comment>
<dbReference type="PANTHER" id="PTHR48101:SF4">
    <property type="entry name" value="METHYLMALONYL-COA MUTASE, MITOCHONDRIAL"/>
    <property type="match status" value="1"/>
</dbReference>
<dbReference type="AlphaFoldDB" id="A0A0G3GPV9"/>
<dbReference type="PANTHER" id="PTHR48101">
    <property type="entry name" value="METHYLMALONYL-COA MUTASE, MITOCHONDRIAL-RELATED"/>
    <property type="match status" value="1"/>
</dbReference>
<evidence type="ECO:0000313" key="3">
    <source>
        <dbReference type="EMBL" id="AKK03169.1"/>
    </source>
</evidence>
<dbReference type="EC" id="5.4.99.2" evidence="3"/>
<gene>
    <name evidence="3" type="primary">mutA</name>
    <name evidence="3" type="ORF">CEPID_06555</name>
</gene>
<dbReference type="Gene3D" id="3.40.50.280">
    <property type="entry name" value="Cobalamin-binding domain"/>
    <property type="match status" value="1"/>
</dbReference>
<dbReference type="GO" id="GO:0031419">
    <property type="term" value="F:cobalamin binding"/>
    <property type="evidence" value="ECO:0007669"/>
    <property type="project" value="UniProtKB-KW"/>
</dbReference>
<keyword evidence="4" id="KW-1185">Reference proteome</keyword>
<dbReference type="PATRIC" id="fig|1050174.4.peg.1321"/>
<dbReference type="Gene3D" id="3.20.20.240">
    <property type="entry name" value="Methylmalonyl-CoA mutase"/>
    <property type="match status" value="1"/>
</dbReference>
<organism evidence="3 4">
    <name type="scientific">Corynebacterium epidermidicanis</name>
    <dbReference type="NCBI Taxonomy" id="1050174"/>
    <lineage>
        <taxon>Bacteria</taxon>
        <taxon>Bacillati</taxon>
        <taxon>Actinomycetota</taxon>
        <taxon>Actinomycetes</taxon>
        <taxon>Mycobacteriales</taxon>
        <taxon>Corynebacteriaceae</taxon>
        <taxon>Corynebacterium</taxon>
    </lineage>
</organism>
<dbReference type="STRING" id="1050174.CEPID_06555"/>
<proteinExistence type="predicted"/>
<evidence type="ECO:0000256" key="1">
    <source>
        <dbReference type="ARBA" id="ARBA00011870"/>
    </source>
</evidence>
<dbReference type="Proteomes" id="UP000035368">
    <property type="component" value="Chromosome"/>
</dbReference>